<dbReference type="PANTHER" id="PTHR42987">
    <property type="entry name" value="PEPTIDASE S49"/>
    <property type="match status" value="1"/>
</dbReference>
<evidence type="ECO:0000256" key="3">
    <source>
        <dbReference type="ARBA" id="ARBA00022801"/>
    </source>
</evidence>
<comment type="caution">
    <text evidence="6">The sequence shown here is derived from an EMBL/GenBank/DDBJ whole genome shotgun (WGS) entry which is preliminary data.</text>
</comment>
<evidence type="ECO:0000313" key="7">
    <source>
        <dbReference type="Proteomes" id="UP000476030"/>
    </source>
</evidence>
<evidence type="ECO:0000256" key="1">
    <source>
        <dbReference type="ARBA" id="ARBA00008683"/>
    </source>
</evidence>
<accession>A0A6L8WA75</accession>
<reference evidence="6 7" key="1">
    <citation type="submission" date="2019-12" db="EMBL/GenBank/DDBJ databases">
        <title>Snethiella sp. nov. sp. isolated from sea sand.</title>
        <authorList>
            <person name="Kim J."/>
            <person name="Jeong S.E."/>
            <person name="Jung H.S."/>
            <person name="Jeon C.O."/>
        </authorList>
    </citation>
    <scope>NUCLEOTIDE SEQUENCE [LARGE SCALE GENOMIC DNA]</scope>
    <source>
        <strain evidence="6 7">DP05</strain>
    </source>
</reference>
<dbReference type="InterPro" id="IPR002142">
    <property type="entry name" value="Peptidase_S49"/>
</dbReference>
<keyword evidence="2" id="KW-0645">Protease</keyword>
<protein>
    <submittedName>
        <fullName evidence="6">S49 family peptidase</fullName>
    </submittedName>
</protein>
<dbReference type="GO" id="GO:0008236">
    <property type="term" value="F:serine-type peptidase activity"/>
    <property type="evidence" value="ECO:0007669"/>
    <property type="project" value="UniProtKB-KW"/>
</dbReference>
<evidence type="ECO:0000256" key="4">
    <source>
        <dbReference type="ARBA" id="ARBA00022825"/>
    </source>
</evidence>
<proteinExistence type="inferred from homology"/>
<dbReference type="InterPro" id="IPR047272">
    <property type="entry name" value="S49_SppA_C"/>
</dbReference>
<dbReference type="InterPro" id="IPR029045">
    <property type="entry name" value="ClpP/crotonase-like_dom_sf"/>
</dbReference>
<dbReference type="PANTHER" id="PTHR42987:SF8">
    <property type="entry name" value="PROTEINASE"/>
    <property type="match status" value="1"/>
</dbReference>
<dbReference type="AlphaFoldDB" id="A0A6L8WA75"/>
<organism evidence="6 7">
    <name type="scientific">Sneathiella litorea</name>
    <dbReference type="NCBI Taxonomy" id="2606216"/>
    <lineage>
        <taxon>Bacteria</taxon>
        <taxon>Pseudomonadati</taxon>
        <taxon>Pseudomonadota</taxon>
        <taxon>Alphaproteobacteria</taxon>
        <taxon>Sneathiellales</taxon>
        <taxon>Sneathiellaceae</taxon>
        <taxon>Sneathiella</taxon>
    </lineage>
</organism>
<name>A0A6L8WA75_9PROT</name>
<keyword evidence="3" id="KW-0378">Hydrolase</keyword>
<dbReference type="Pfam" id="PF01343">
    <property type="entry name" value="Peptidase_S49"/>
    <property type="match status" value="1"/>
</dbReference>
<dbReference type="Proteomes" id="UP000476030">
    <property type="component" value="Unassembled WGS sequence"/>
</dbReference>
<keyword evidence="4" id="KW-0720">Serine protease</keyword>
<dbReference type="Gene3D" id="6.20.330.10">
    <property type="match status" value="1"/>
</dbReference>
<evidence type="ECO:0000256" key="2">
    <source>
        <dbReference type="ARBA" id="ARBA00022670"/>
    </source>
</evidence>
<sequence length="287" mass="31646">MKIVNLLKKTPLKRFLEKSPQVAVLPLYGVIAPGGNKLRGEHLNLANLASQIESAFETKNLSAVALAINSPGGSPVQSSLIFDRIRQLADEKEIPVYAFAEDVMASGGYWLGLCADEIYINKNTVVGSIGVVSAGFGFPGLLEKLGVDRRLYSAGENKVKLDPFSAEKEDDILWLKKIQGDIHDNFKELVKTRRGERLKKRKDKELFSGDVWIGEKAVDLGLVDGIADLRSFCREKYGDKVKFKQIEGRQGFLAKKLGLGQQIIGADAVEALITTIRNRSVWGRFGL</sequence>
<gene>
    <name evidence="6" type="ORF">GQE98_15665</name>
</gene>
<keyword evidence="7" id="KW-1185">Reference proteome</keyword>
<comment type="similarity">
    <text evidence="1">Belongs to the peptidase S49 family.</text>
</comment>
<dbReference type="Gene3D" id="3.90.226.10">
    <property type="entry name" value="2-enoyl-CoA Hydratase, Chain A, domain 1"/>
    <property type="match status" value="1"/>
</dbReference>
<dbReference type="GO" id="GO:0006508">
    <property type="term" value="P:proteolysis"/>
    <property type="evidence" value="ECO:0007669"/>
    <property type="project" value="UniProtKB-KW"/>
</dbReference>
<dbReference type="RefSeq" id="WP_161316651.1">
    <property type="nucleotide sequence ID" value="NZ_WTUW01000009.1"/>
</dbReference>
<dbReference type="SUPFAM" id="SSF52096">
    <property type="entry name" value="ClpP/crotonase"/>
    <property type="match status" value="1"/>
</dbReference>
<feature type="domain" description="Peptidase S49" evidence="5">
    <location>
        <begin position="91"/>
        <end position="230"/>
    </location>
</feature>
<dbReference type="CDD" id="cd07023">
    <property type="entry name" value="S49_Sppa_N_C"/>
    <property type="match status" value="1"/>
</dbReference>
<dbReference type="EMBL" id="WTUW01000009">
    <property type="protein sequence ID" value="MZR32076.1"/>
    <property type="molecule type" value="Genomic_DNA"/>
</dbReference>
<evidence type="ECO:0000313" key="6">
    <source>
        <dbReference type="EMBL" id="MZR32076.1"/>
    </source>
</evidence>
<evidence type="ECO:0000259" key="5">
    <source>
        <dbReference type="Pfam" id="PF01343"/>
    </source>
</evidence>